<proteinExistence type="predicted"/>
<dbReference type="Proteomes" id="UP000256491">
    <property type="component" value="Unassembled WGS sequence"/>
</dbReference>
<gene>
    <name evidence="2" type="ORF">DRF57_01090</name>
</gene>
<comment type="caution">
    <text evidence="2">The sequence shown here is derived from an EMBL/GenBank/DDBJ whole genome shotgun (WGS) entry which is preliminary data.</text>
</comment>
<evidence type="ECO:0000313" key="2">
    <source>
        <dbReference type="EMBL" id="REC78900.1"/>
    </source>
</evidence>
<sequence>MHQKKNTTLLDRNYFLSYSHIAFLLLLSTIGKLNAGFIISTAVDKSELLHCTGVNNTDLHSHIINKISQEPIRVTNILQAENCKGNHHTLRHYLRLPKDNDFISCAIKGFEIVSVWKTRIQEVEYYGSTVTVFEKIKRFYINSFKLVDGFKFIIKIPDKLILPSLR</sequence>
<keyword evidence="1" id="KW-1133">Transmembrane helix</keyword>
<keyword evidence="3" id="KW-1185">Reference proteome</keyword>
<evidence type="ECO:0000256" key="1">
    <source>
        <dbReference type="SAM" id="Phobius"/>
    </source>
</evidence>
<keyword evidence="1" id="KW-0812">Transmembrane</keyword>
<protein>
    <submittedName>
        <fullName evidence="2">Uncharacterized protein</fullName>
    </submittedName>
</protein>
<accession>A0ABX9IR87</accession>
<feature type="transmembrane region" description="Helical" evidence="1">
    <location>
        <begin position="21"/>
        <end position="43"/>
    </location>
</feature>
<name>A0ABX9IR87_9FLAO</name>
<organism evidence="2 3">
    <name type="scientific">Chryseobacterium rhizosphaerae</name>
    <dbReference type="NCBI Taxonomy" id="395937"/>
    <lineage>
        <taxon>Bacteria</taxon>
        <taxon>Pseudomonadati</taxon>
        <taxon>Bacteroidota</taxon>
        <taxon>Flavobacteriia</taxon>
        <taxon>Flavobacteriales</taxon>
        <taxon>Weeksellaceae</taxon>
        <taxon>Chryseobacterium group</taxon>
        <taxon>Chryseobacterium</taxon>
    </lineage>
</organism>
<keyword evidence="1" id="KW-0472">Membrane</keyword>
<reference evidence="2 3" key="1">
    <citation type="journal article" date="2010" name="Syst. Appl. Microbiol.">
        <title>Four new species of Chryseobacterium from the rhizosphere of coastal sand dune plants, Chryseobacterium elymi sp. nov., Chryseobacterium hagamense sp. nov., Chryseobacterium lathyri sp. nov. and Chryseobacterium rhizosphaerae sp. nov.</title>
        <authorList>
            <person name="Cho S.H."/>
            <person name="Lee K.S."/>
            <person name="Shin D.S."/>
            <person name="Han J.H."/>
            <person name="Park K.S."/>
            <person name="Lee C.H."/>
            <person name="Park K.H."/>
            <person name="Kim S.B."/>
        </authorList>
    </citation>
    <scope>NUCLEOTIDE SEQUENCE [LARGE SCALE GENOMIC DNA]</scope>
    <source>
        <strain evidence="2 3">KCTC 22548</strain>
    </source>
</reference>
<evidence type="ECO:0000313" key="3">
    <source>
        <dbReference type="Proteomes" id="UP000256491"/>
    </source>
</evidence>
<dbReference type="EMBL" id="QNUF01000001">
    <property type="protein sequence ID" value="REC78900.1"/>
    <property type="molecule type" value="Genomic_DNA"/>
</dbReference>